<dbReference type="PANTHER" id="PTHR23355:SF9">
    <property type="entry name" value="DIS3-LIKE EXONUCLEASE 2"/>
    <property type="match status" value="1"/>
</dbReference>
<dbReference type="InterPro" id="IPR001900">
    <property type="entry name" value="RNase_II/R"/>
</dbReference>
<dbReference type="Pfam" id="PF00773">
    <property type="entry name" value="RNB"/>
    <property type="match status" value="2"/>
</dbReference>
<keyword evidence="3" id="KW-0378">Hydrolase</keyword>
<name>A0A504YAT9_FASGI</name>
<dbReference type="Proteomes" id="UP000316759">
    <property type="component" value="Unassembled WGS sequence"/>
</dbReference>
<dbReference type="InterPro" id="IPR050180">
    <property type="entry name" value="RNR_Ribonuclease"/>
</dbReference>
<protein>
    <submittedName>
        <fullName evidence="3">DIS3 exonuclease 2</fullName>
    </submittedName>
</protein>
<dbReference type="InterPro" id="IPR041093">
    <property type="entry name" value="Dis3l2-like_C"/>
</dbReference>
<dbReference type="STRING" id="46835.A0A504YAT9"/>
<sequence length="2127" mass="238617">MNPSQKKRLAESPSTAKCTDISEKYISQPCRAQLQNSPQFQDHKFSPGFVVTPQSSLHALPNTKYPSHHTDIPCHDTCLVTTQQLSSQHRTPVMLRMNPGCAQVVCHPNCSIRNKDTFFPRQNVQHDFIRAQIPTYRTTGNVFPRTNAFSPETCRPKRIWSHKNTHQVSNPCFRLPQDSQLPASCRKFRYSRDTIERTRPTAPQTAFNDSLLKELQRKPNTVYETHWTKQQITDGLESGSLLSGSLRINPKVRDDSYVKHPLGDADIYIHGLINRNRALPNDLVAVQLEPKENWRVFDTYVTAIPATPNSPTSPPKKQQKYVNLADFLAQQRPDLEKLIGSNLVQKIADDLKSSADPTDVSTTCANGKNILSPWWTVIQRTARVVGIIHEIHPRTCIGRLLLPKSNVKPKNDGQNKDPIQSAPNGSTKKLNSSWSIASLIHSHNPVPRLVIPRSSCPEAFQSHPESYNFTRFVARISSWPETSLLPHGELLRSMSTKSMELVESETERILINAGFLWGLDKINYFTDPVIESVQAAVRSSASNMPQELALRRDLRSQCVVTIDPSTARDLDDALHCRVLDPKERDYLAAQGYLDAFYEVGVHIADVSYFVRSDTAVDEEAAKRATSIYLVQLCVPMLPRLLCEELCSLNEGEDKLTFSVIFTVSKQGQYLIDHPQHGWMSDTMPKVEAPHTPKSVQESVLVLYELAMQRRKRRFTGGSLRLDTVKLRFALDDDNQHPVGVSPYIHTPSNWLVEEWMLAANEAVAIYLASHLPHTAFLRRHPPPSLKQLNEASSILESASICDAAGCPLETGFQFSSELAGLCAEMSSDLPMLEMEMIEQIKTMELSDLSPSAETSVYSSYKERKDKLEHEARVLIIVSLLTKSMNLAEYFCLGELPQGTTTNHYALNMEYYTHFTSPIRRYADILVHRQLAAVLAQSAQKCGDEKMANWYSETAITGTVTSKELQTQAEVCNGKKLSARLAGEESEELFFTLFVLETGPLTEICAVIGILDHSFTVLLLSSGITRRIYLKKLDLKRYEFVTGARVCGRVSEEMKLCLLWNWEGSNQSPATSPIRESLAKGVEAPPCGCFYTEVKLLDMVRCRVQVASTESGDSDSKDNGTDEGLPKLVKILPAPPTLISTEEAERLMEEGRAFQGQLRVVSPSLAFVDHPVDKRRVAIFGHDRSHALNDDIVIVKLHPMGLWKVSGTGSRCEIEKLDNEETSNIPGSEFSETDSNVSDSVTADDALDLDFCESSLAHPLCPEDFYRLPSIYRDLYRCRTLDELTFDPHSPWPADLPWNLNLSASPSVWNHLPSESLIRTGQVVCLFRKNSRSRRLIGQLAFFRPRIGRITRNTPPLPAGAPADDAICLFVPNSMNHTLIKLDPASIPRSVLENRALGSKTNYICSITGWNYRMNIPSGVICEQLGDMNELEPATEKILLEYGIEDKEFQPEHLQGLPEHPDEFTIPAVEYTQRSDFRSHCILTIDPPSAKDIDDALHVKQLGDGLFEVGIHIADVSYFVKPGTPLDLEAAERTTSVYLVQRVIPMLPAILSEHLCSLNPRVDRLAFSVVLTVRESGEIVDSWFGRSIIRSCAKLSYDQALALLKASEGGLSEEKLQVVRALVPEPEAPFSYEQIQESLVWLNRIARNLRKKRLENGALTLQKAKIEFDLPSTTFNPIPEHGVDEPNAEDFCAISTVDKRTIWPRGYSIEAPGPANHLIEEWMLAANQAVAKRLFDEFWDRCVSEARSSRGTLRHTTLKESQWPGILLRCHEPPAPADMNKLVSFLRDGGIDLQEKTSKGLSDALEKHNNSLKEEGYTDEERSALMDALSHLIYVRMKMAKYFSLDDLVLSQFQSELLSDKDRDKVLEATWHFGLSVPLYTHFTSPIRRYADLIVHRQLGLILDGQYLTSTSSTSKLIQQLHRFNYKTLLANRARVPTITQNQTVTALARLSLHASWCNHKRMMSRRAQEASQRLFLTACLRDCGAIDMHATVIDFSTTNIKLSLPGIGIIIDVKLKQFLKNTTNWEVISTETSDKNKRNGSISTIRVEWIPTELHAPDADPSDAKQLFNVAGESVTPCVHELSVLSVVPCRIYCLPNRLSLHAEFLTSAAIGAGNVPGRIRSKQPGF</sequence>
<comment type="caution">
    <text evidence="3">The sequence shown here is derived from an EMBL/GenBank/DDBJ whole genome shotgun (WGS) entry which is preliminary data.</text>
</comment>
<dbReference type="GO" id="GO:0003723">
    <property type="term" value="F:RNA binding"/>
    <property type="evidence" value="ECO:0007669"/>
    <property type="project" value="InterPro"/>
</dbReference>
<dbReference type="InterPro" id="IPR041505">
    <property type="entry name" value="Dis3_CSD2"/>
</dbReference>
<evidence type="ECO:0000259" key="2">
    <source>
        <dbReference type="SMART" id="SM00955"/>
    </source>
</evidence>
<dbReference type="PROSITE" id="PS01175">
    <property type="entry name" value="RIBONUCLEASE_II"/>
    <property type="match status" value="2"/>
</dbReference>
<dbReference type="Gene3D" id="2.40.50.140">
    <property type="entry name" value="Nucleic acid-binding proteins"/>
    <property type="match status" value="1"/>
</dbReference>
<dbReference type="OrthoDB" id="372421at2759"/>
<dbReference type="PANTHER" id="PTHR23355">
    <property type="entry name" value="RIBONUCLEASE"/>
    <property type="match status" value="1"/>
</dbReference>
<accession>A0A504YAT9</accession>
<dbReference type="EMBL" id="SUNJ01015226">
    <property type="protein sequence ID" value="TPP55918.1"/>
    <property type="molecule type" value="Genomic_DNA"/>
</dbReference>
<evidence type="ECO:0000256" key="1">
    <source>
        <dbReference type="SAM" id="MobiDB-lite"/>
    </source>
</evidence>
<feature type="domain" description="RNB" evidence="2">
    <location>
        <begin position="551"/>
        <end position="936"/>
    </location>
</feature>
<dbReference type="Gene3D" id="2.40.50.690">
    <property type="match status" value="2"/>
</dbReference>
<feature type="domain" description="RNB" evidence="2">
    <location>
        <begin position="1473"/>
        <end position="1904"/>
    </location>
</feature>
<dbReference type="InterPro" id="IPR012340">
    <property type="entry name" value="NA-bd_OB-fold"/>
</dbReference>
<proteinExistence type="predicted"/>
<organism evidence="3 4">
    <name type="scientific">Fasciola gigantica</name>
    <name type="common">Giant liver fluke</name>
    <dbReference type="NCBI Taxonomy" id="46835"/>
    <lineage>
        <taxon>Eukaryota</taxon>
        <taxon>Metazoa</taxon>
        <taxon>Spiralia</taxon>
        <taxon>Lophotrochozoa</taxon>
        <taxon>Platyhelminthes</taxon>
        <taxon>Trematoda</taxon>
        <taxon>Digenea</taxon>
        <taxon>Plagiorchiida</taxon>
        <taxon>Echinostomata</taxon>
        <taxon>Echinostomatoidea</taxon>
        <taxon>Fasciolidae</taxon>
        <taxon>Fasciola</taxon>
    </lineage>
</organism>
<dbReference type="SUPFAM" id="SSF50249">
    <property type="entry name" value="Nucleic acid-binding proteins"/>
    <property type="match status" value="4"/>
</dbReference>
<evidence type="ECO:0000313" key="3">
    <source>
        <dbReference type="EMBL" id="TPP55918.1"/>
    </source>
</evidence>
<keyword evidence="3" id="KW-0269">Exonuclease</keyword>
<dbReference type="InterPro" id="IPR022966">
    <property type="entry name" value="RNase_II/R_CS"/>
</dbReference>
<dbReference type="GO" id="GO:0000932">
    <property type="term" value="C:P-body"/>
    <property type="evidence" value="ECO:0007669"/>
    <property type="project" value="TreeGrafter"/>
</dbReference>
<dbReference type="Pfam" id="PF17877">
    <property type="entry name" value="Dis3l2_C_term"/>
    <property type="match status" value="1"/>
</dbReference>
<dbReference type="GO" id="GO:0006402">
    <property type="term" value="P:mRNA catabolic process"/>
    <property type="evidence" value="ECO:0007669"/>
    <property type="project" value="TreeGrafter"/>
</dbReference>
<keyword evidence="4" id="KW-1185">Reference proteome</keyword>
<feature type="region of interest" description="Disordered" evidence="1">
    <location>
        <begin position="406"/>
        <end position="430"/>
    </location>
</feature>
<reference evidence="3 4" key="1">
    <citation type="submission" date="2019-04" db="EMBL/GenBank/DDBJ databases">
        <title>Annotation for the trematode Fasciola gigantica.</title>
        <authorList>
            <person name="Choi Y.-J."/>
        </authorList>
    </citation>
    <scope>NUCLEOTIDE SEQUENCE [LARGE SCALE GENOMIC DNA]</scope>
    <source>
        <strain evidence="3">Uganda_cow_1</strain>
    </source>
</reference>
<gene>
    <name evidence="3" type="ORF">FGIG_01687</name>
</gene>
<dbReference type="SMART" id="SM00955">
    <property type="entry name" value="RNB"/>
    <property type="match status" value="2"/>
</dbReference>
<dbReference type="Pfam" id="PF17849">
    <property type="entry name" value="OB_Dis3"/>
    <property type="match status" value="2"/>
</dbReference>
<dbReference type="GO" id="GO:0000175">
    <property type="term" value="F:3'-5'-RNA exonuclease activity"/>
    <property type="evidence" value="ECO:0007669"/>
    <property type="project" value="TreeGrafter"/>
</dbReference>
<dbReference type="Gene3D" id="2.40.50.700">
    <property type="match status" value="2"/>
</dbReference>
<feature type="compositionally biased region" description="Polar residues" evidence="1">
    <location>
        <begin position="417"/>
        <end position="430"/>
    </location>
</feature>
<evidence type="ECO:0000313" key="4">
    <source>
        <dbReference type="Proteomes" id="UP000316759"/>
    </source>
</evidence>
<keyword evidence="3" id="KW-0540">Nuclease</keyword>